<keyword evidence="2" id="KW-1185">Reference proteome</keyword>
<dbReference type="InterPro" id="IPR050155">
    <property type="entry name" value="HAD-like_hydrolase_sf"/>
</dbReference>
<protein>
    <submittedName>
        <fullName evidence="1">Phosphonatase-like hydrolase</fullName>
    </submittedName>
</protein>
<sequence length="235" mass="24583">MTDHDDSRGNDSRRFDLAALDMAGTTVQEHGAVYASLRGAVEDHLGRPIPDQVFARWTGTSKKEATAGLLRECGGSAPDDLVETVYGDFHGRLLRRYAETPPTPLPGVEGAVARLRASGVAVVLQTGYSRDIAESILKTMGWSVGEQLDGLVTSDEVAASRPAPYLIFHAMELAGVTDVDRVCAVGDTPNDLGAGTNAGAGLVVGVLTGAHDATALGRHPHTHLLAGVADLPILL</sequence>
<dbReference type="GO" id="GO:0008967">
    <property type="term" value="F:phosphoglycolate phosphatase activity"/>
    <property type="evidence" value="ECO:0007669"/>
    <property type="project" value="TreeGrafter"/>
</dbReference>
<dbReference type="RefSeq" id="WP_091533156.1">
    <property type="nucleotide sequence ID" value="NZ_LT629772.1"/>
</dbReference>
<dbReference type="InterPro" id="IPR036412">
    <property type="entry name" value="HAD-like_sf"/>
</dbReference>
<accession>A0A1H1ZET8</accession>
<dbReference type="AlphaFoldDB" id="A0A1H1ZET8"/>
<evidence type="ECO:0000313" key="2">
    <source>
        <dbReference type="Proteomes" id="UP000199103"/>
    </source>
</evidence>
<proteinExistence type="predicted"/>
<dbReference type="SUPFAM" id="SSF56784">
    <property type="entry name" value="HAD-like"/>
    <property type="match status" value="1"/>
</dbReference>
<dbReference type="EMBL" id="LT629772">
    <property type="protein sequence ID" value="SDT32234.1"/>
    <property type="molecule type" value="Genomic_DNA"/>
</dbReference>
<dbReference type="NCBIfam" id="TIGR03351">
    <property type="entry name" value="PhnX-like"/>
    <property type="match status" value="1"/>
</dbReference>
<organism evidence="1 2">
    <name type="scientific">Microlunatus soli</name>
    <dbReference type="NCBI Taxonomy" id="630515"/>
    <lineage>
        <taxon>Bacteria</taxon>
        <taxon>Bacillati</taxon>
        <taxon>Actinomycetota</taxon>
        <taxon>Actinomycetes</taxon>
        <taxon>Propionibacteriales</taxon>
        <taxon>Propionibacteriaceae</taxon>
        <taxon>Microlunatus</taxon>
    </lineage>
</organism>
<dbReference type="Pfam" id="PF00702">
    <property type="entry name" value="Hydrolase"/>
    <property type="match status" value="1"/>
</dbReference>
<dbReference type="Proteomes" id="UP000199103">
    <property type="component" value="Chromosome I"/>
</dbReference>
<name>A0A1H1ZET8_9ACTN</name>
<evidence type="ECO:0000313" key="1">
    <source>
        <dbReference type="EMBL" id="SDT32234.1"/>
    </source>
</evidence>
<dbReference type="SFLD" id="SFLDG01129">
    <property type="entry name" value="C1.5:_HAD__Beta-PGM__Phosphata"/>
    <property type="match status" value="1"/>
</dbReference>
<dbReference type="Gene3D" id="3.40.50.1000">
    <property type="entry name" value="HAD superfamily/HAD-like"/>
    <property type="match status" value="1"/>
</dbReference>
<dbReference type="InterPro" id="IPR023214">
    <property type="entry name" value="HAD_sf"/>
</dbReference>
<dbReference type="PANTHER" id="PTHR43434:SF19">
    <property type="entry name" value="PHOSPHONOACETALDEHYDE HYDROLASE"/>
    <property type="match status" value="1"/>
</dbReference>
<dbReference type="SFLD" id="SFLDS00003">
    <property type="entry name" value="Haloacid_Dehalogenase"/>
    <property type="match status" value="1"/>
</dbReference>
<dbReference type="PANTHER" id="PTHR43434">
    <property type="entry name" value="PHOSPHOGLYCOLATE PHOSPHATASE"/>
    <property type="match status" value="1"/>
</dbReference>
<dbReference type="STRING" id="630515.SAMN04489812_5178"/>
<dbReference type="GO" id="GO:0005829">
    <property type="term" value="C:cytosol"/>
    <property type="evidence" value="ECO:0007669"/>
    <property type="project" value="TreeGrafter"/>
</dbReference>
<reference evidence="1 2" key="1">
    <citation type="submission" date="2016-10" db="EMBL/GenBank/DDBJ databases">
        <authorList>
            <person name="de Groot N.N."/>
        </authorList>
    </citation>
    <scope>NUCLEOTIDE SEQUENCE [LARGE SCALE GENOMIC DNA]</scope>
    <source>
        <strain evidence="1 2">DSM 21800</strain>
    </source>
</reference>
<gene>
    <name evidence="1" type="ORF">SAMN04489812_5178</name>
</gene>
<dbReference type="OrthoDB" id="5504491at2"/>
<dbReference type="GO" id="GO:0006281">
    <property type="term" value="P:DNA repair"/>
    <property type="evidence" value="ECO:0007669"/>
    <property type="project" value="TreeGrafter"/>
</dbReference>
<keyword evidence="1" id="KW-0378">Hydrolase</keyword>
<dbReference type="InterPro" id="IPR022468">
    <property type="entry name" value="PhnX-like"/>
</dbReference>